<dbReference type="InterPro" id="IPR036034">
    <property type="entry name" value="PDZ_sf"/>
</dbReference>
<dbReference type="EMBL" id="CAXLJL010000478">
    <property type="protein sequence ID" value="CAL5138078.1"/>
    <property type="molecule type" value="Genomic_DNA"/>
</dbReference>
<gene>
    <name evidence="3" type="ORF">CDAUBV1_LOCUS12698</name>
</gene>
<comment type="caution">
    <text evidence="3">The sequence shown here is derived from an EMBL/GenBank/DDBJ whole genome shotgun (WGS) entry which is preliminary data.</text>
</comment>
<feature type="compositionally biased region" description="Polar residues" evidence="1">
    <location>
        <begin position="801"/>
        <end position="811"/>
    </location>
</feature>
<feature type="region of interest" description="Disordered" evidence="1">
    <location>
        <begin position="1"/>
        <end position="238"/>
    </location>
</feature>
<dbReference type="Gene3D" id="2.30.42.10">
    <property type="match status" value="1"/>
</dbReference>
<dbReference type="SMART" id="SM00228">
    <property type="entry name" value="PDZ"/>
    <property type="match status" value="1"/>
</dbReference>
<feature type="domain" description="PDZ" evidence="2">
    <location>
        <begin position="536"/>
        <end position="619"/>
    </location>
</feature>
<sequence length="828" mass="91752">MSDEEPNENKSDKEGSDNDEIHMESEADKSTKSAKSEPESSETEEVSTTEGRPSEQTPKGKESKETTEKSQKSESVNMFPRTKEEMKSENKGGMENVVEGEELSKNKESKVEKPQAEEADLGKTKKGTPQADETKDSDKSPGELKLDANSDNQIRSEEEGDESSTTGGEERSRSQNEEKSNEKISEEIEQAPQKTEETIDLHPAEGAKATEIVESEEEAAPVENPEQPVFTNGPSTIYQDKIDDTSIAKPKTDDRKIFIPTVSPAVIAEINKMRNYDLRTAVEKPRESEAKTIPELHNFAMQKDDTPAVDSEVYVEAEECSVQEKIQRFQQSAPPPTPPLPVPQQTPYEDSISYQRNKQFSPIQDKVAEAPKYQSKEALTLGEVRPNFPTTSSHVFTSQSRVVLNAVPAMNLQMKQVNSSPSSEEYVSADRPDYSKKETAMYSQPSAPSRALYQQHMYPEPKIHKAVTSMRHIQTENKPFQPPQPTDSQQSRMQLGMLNPNAIPSSPIVNPVRKTGTGAPYIGSQIIAEHTGPSLTVLLRRPNSERQWGFTFYGGAEYGCPPFVNKVTKNGLAFQYGVEVGDVLVSICKEVTVGKTNEQLRAEILRAGNELDLILIRRGIDMEKLMQVAPKVISTPSTEAQSIPAGRLENAPGGGRTFRSVKTRSLRILEEQLAAGETPGSVLITKQHHRDSRGLPVSGAESSFTRAYGQPEYAGYAGRSSYAQPSFSSSSTPVMSRINSPQVVQQTSGQYPRSQYEATHWYQPNPPVVTWDTRTYTDRSSTISSYSQPSYTPQGYAGQGYPQSSPRMESTTTVVPIRGGRRQEYSYF</sequence>
<proteinExistence type="predicted"/>
<feature type="compositionally biased region" description="Basic and acidic residues" evidence="1">
    <location>
        <begin position="58"/>
        <end position="72"/>
    </location>
</feature>
<feature type="compositionally biased region" description="Basic and acidic residues" evidence="1">
    <location>
        <begin position="7"/>
        <end position="38"/>
    </location>
</feature>
<feature type="compositionally biased region" description="Pro residues" evidence="1">
    <location>
        <begin position="333"/>
        <end position="344"/>
    </location>
</feature>
<organism evidence="3 4">
    <name type="scientific">Calicophoron daubneyi</name>
    <name type="common">Rumen fluke</name>
    <name type="synonym">Paramphistomum daubneyi</name>
    <dbReference type="NCBI Taxonomy" id="300641"/>
    <lineage>
        <taxon>Eukaryota</taxon>
        <taxon>Metazoa</taxon>
        <taxon>Spiralia</taxon>
        <taxon>Lophotrochozoa</taxon>
        <taxon>Platyhelminthes</taxon>
        <taxon>Trematoda</taxon>
        <taxon>Digenea</taxon>
        <taxon>Plagiorchiida</taxon>
        <taxon>Pronocephalata</taxon>
        <taxon>Paramphistomoidea</taxon>
        <taxon>Paramphistomidae</taxon>
        <taxon>Calicophoron</taxon>
    </lineage>
</organism>
<feature type="compositionally biased region" description="Basic and acidic residues" evidence="1">
    <location>
        <begin position="194"/>
        <end position="205"/>
    </location>
</feature>
<feature type="compositionally biased region" description="Low complexity" evidence="1">
    <location>
        <begin position="780"/>
        <end position="794"/>
    </location>
</feature>
<feature type="compositionally biased region" description="Basic and acidic residues" evidence="1">
    <location>
        <begin position="168"/>
        <end position="186"/>
    </location>
</feature>
<evidence type="ECO:0000313" key="3">
    <source>
        <dbReference type="EMBL" id="CAL5138078.1"/>
    </source>
</evidence>
<feature type="region of interest" description="Disordered" evidence="1">
    <location>
        <begin position="326"/>
        <end position="346"/>
    </location>
</feature>
<dbReference type="Pfam" id="PF00595">
    <property type="entry name" value="PDZ"/>
    <property type="match status" value="1"/>
</dbReference>
<dbReference type="PROSITE" id="PS50106">
    <property type="entry name" value="PDZ"/>
    <property type="match status" value="1"/>
</dbReference>
<accession>A0AAV2TNZ4</accession>
<evidence type="ECO:0000259" key="2">
    <source>
        <dbReference type="PROSITE" id="PS50106"/>
    </source>
</evidence>
<dbReference type="SUPFAM" id="SSF50156">
    <property type="entry name" value="PDZ domain-like"/>
    <property type="match status" value="1"/>
</dbReference>
<protein>
    <recommendedName>
        <fullName evidence="2">PDZ domain-containing protein</fullName>
    </recommendedName>
</protein>
<feature type="compositionally biased region" description="Polar residues" evidence="1">
    <location>
        <begin position="229"/>
        <end position="238"/>
    </location>
</feature>
<dbReference type="InterPro" id="IPR001478">
    <property type="entry name" value="PDZ"/>
</dbReference>
<feature type="compositionally biased region" description="Basic and acidic residues" evidence="1">
    <location>
        <begin position="102"/>
        <end position="123"/>
    </location>
</feature>
<feature type="compositionally biased region" description="Low complexity" evidence="1">
    <location>
        <begin position="721"/>
        <end position="736"/>
    </location>
</feature>
<reference evidence="3" key="1">
    <citation type="submission" date="2024-06" db="EMBL/GenBank/DDBJ databases">
        <authorList>
            <person name="Liu X."/>
            <person name="Lenzi L."/>
            <person name="Haldenby T S."/>
            <person name="Uol C."/>
        </authorList>
    </citation>
    <scope>NUCLEOTIDE SEQUENCE</scope>
</reference>
<feature type="region of interest" description="Disordered" evidence="1">
    <location>
        <begin position="721"/>
        <end position="751"/>
    </location>
</feature>
<evidence type="ECO:0000256" key="1">
    <source>
        <dbReference type="SAM" id="MobiDB-lite"/>
    </source>
</evidence>
<dbReference type="Proteomes" id="UP001497525">
    <property type="component" value="Unassembled WGS sequence"/>
</dbReference>
<feature type="compositionally biased region" description="Basic and acidic residues" evidence="1">
    <location>
        <begin position="81"/>
        <end position="92"/>
    </location>
</feature>
<evidence type="ECO:0000313" key="4">
    <source>
        <dbReference type="Proteomes" id="UP001497525"/>
    </source>
</evidence>
<name>A0AAV2TNZ4_CALDB</name>
<feature type="compositionally biased region" description="Basic and acidic residues" evidence="1">
    <location>
        <begin position="132"/>
        <end position="148"/>
    </location>
</feature>
<feature type="compositionally biased region" description="Polar residues" evidence="1">
    <location>
        <begin position="737"/>
        <end position="751"/>
    </location>
</feature>
<dbReference type="AlphaFoldDB" id="A0AAV2TNZ4"/>
<feature type="region of interest" description="Disordered" evidence="1">
    <location>
        <begin position="780"/>
        <end position="811"/>
    </location>
</feature>